<dbReference type="Proteomes" id="UP001233999">
    <property type="component" value="Unassembled WGS sequence"/>
</dbReference>
<dbReference type="PROSITE" id="PS50215">
    <property type="entry name" value="ADAM_MEPRO"/>
    <property type="match status" value="1"/>
</dbReference>
<evidence type="ECO:0000313" key="4">
    <source>
        <dbReference type="Proteomes" id="UP001233999"/>
    </source>
</evidence>
<dbReference type="EMBL" id="JASPKZ010007662">
    <property type="protein sequence ID" value="KAJ9583135.1"/>
    <property type="molecule type" value="Genomic_DNA"/>
</dbReference>
<reference evidence="3" key="2">
    <citation type="submission" date="2023-05" db="EMBL/GenBank/DDBJ databases">
        <authorList>
            <person name="Fouks B."/>
        </authorList>
    </citation>
    <scope>NUCLEOTIDE SEQUENCE</scope>
    <source>
        <strain evidence="3">Stay&amp;Tobe</strain>
        <tissue evidence="3">Testes</tissue>
    </source>
</reference>
<dbReference type="Pfam" id="PF01421">
    <property type="entry name" value="Reprolysin"/>
    <property type="match status" value="1"/>
</dbReference>
<dbReference type="InterPro" id="IPR050439">
    <property type="entry name" value="ADAMTS_ADAMTS-like"/>
</dbReference>
<proteinExistence type="predicted"/>
<dbReference type="GO" id="GO:0030198">
    <property type="term" value="P:extracellular matrix organization"/>
    <property type="evidence" value="ECO:0007669"/>
    <property type="project" value="TreeGrafter"/>
</dbReference>
<dbReference type="AlphaFoldDB" id="A0AAD8EAB4"/>
<evidence type="ECO:0000313" key="3">
    <source>
        <dbReference type="EMBL" id="KAJ9583135.1"/>
    </source>
</evidence>
<feature type="non-terminal residue" evidence="3">
    <location>
        <position position="1"/>
    </location>
</feature>
<keyword evidence="4" id="KW-1185">Reference proteome</keyword>
<evidence type="ECO:0000259" key="2">
    <source>
        <dbReference type="PROSITE" id="PS50215"/>
    </source>
</evidence>
<gene>
    <name evidence="3" type="ORF">L9F63_022514</name>
</gene>
<dbReference type="SUPFAM" id="SSF55486">
    <property type="entry name" value="Metalloproteases ('zincins'), catalytic domain"/>
    <property type="match status" value="1"/>
</dbReference>
<feature type="non-terminal residue" evidence="3">
    <location>
        <position position="327"/>
    </location>
</feature>
<organism evidence="3 4">
    <name type="scientific">Diploptera punctata</name>
    <name type="common">Pacific beetle cockroach</name>
    <dbReference type="NCBI Taxonomy" id="6984"/>
    <lineage>
        <taxon>Eukaryota</taxon>
        <taxon>Metazoa</taxon>
        <taxon>Ecdysozoa</taxon>
        <taxon>Arthropoda</taxon>
        <taxon>Hexapoda</taxon>
        <taxon>Insecta</taxon>
        <taxon>Pterygota</taxon>
        <taxon>Neoptera</taxon>
        <taxon>Polyneoptera</taxon>
        <taxon>Dictyoptera</taxon>
        <taxon>Blattodea</taxon>
        <taxon>Blaberoidea</taxon>
        <taxon>Blaberidae</taxon>
        <taxon>Diplopterinae</taxon>
        <taxon>Diploptera</taxon>
    </lineage>
</organism>
<protein>
    <recommendedName>
        <fullName evidence="2">Peptidase M12B domain-containing protein</fullName>
    </recommendedName>
</protein>
<dbReference type="PANTHER" id="PTHR13723:SF278">
    <property type="entry name" value="ADAM METALLOPEPTIDASE WITH THROMBOSPONDIN TYPE 1 MOTIF A, ISOFORM B"/>
    <property type="match status" value="1"/>
</dbReference>
<reference evidence="3" key="1">
    <citation type="journal article" date="2023" name="IScience">
        <title>Live-bearing cockroach genome reveals convergent evolutionary mechanisms linked to viviparity in insects and beyond.</title>
        <authorList>
            <person name="Fouks B."/>
            <person name="Harrison M.C."/>
            <person name="Mikhailova A.A."/>
            <person name="Marchal E."/>
            <person name="English S."/>
            <person name="Carruthers M."/>
            <person name="Jennings E.C."/>
            <person name="Chiamaka E.L."/>
            <person name="Frigard R.A."/>
            <person name="Pippel M."/>
            <person name="Attardo G.M."/>
            <person name="Benoit J.B."/>
            <person name="Bornberg-Bauer E."/>
            <person name="Tobe S.S."/>
        </authorList>
    </citation>
    <scope>NUCLEOTIDE SEQUENCE</scope>
    <source>
        <strain evidence="3">Stay&amp;Tobe</strain>
    </source>
</reference>
<evidence type="ECO:0000256" key="1">
    <source>
        <dbReference type="PROSITE-ProRule" id="PRU00276"/>
    </source>
</evidence>
<name>A0AAD8EAB4_DIPPU</name>
<dbReference type="GO" id="GO:0004222">
    <property type="term" value="F:metalloendopeptidase activity"/>
    <property type="evidence" value="ECO:0007669"/>
    <property type="project" value="InterPro"/>
</dbReference>
<dbReference type="CDD" id="cd04273">
    <property type="entry name" value="ZnMc_ADAMTS_like"/>
    <property type="match status" value="1"/>
</dbReference>
<comment type="caution">
    <text evidence="3">The sequence shown here is derived from an EMBL/GenBank/DDBJ whole genome shotgun (WGS) entry which is preliminary data.</text>
</comment>
<dbReference type="GO" id="GO:0031012">
    <property type="term" value="C:extracellular matrix"/>
    <property type="evidence" value="ECO:0007669"/>
    <property type="project" value="TreeGrafter"/>
</dbReference>
<feature type="domain" description="Peptidase M12B" evidence="2">
    <location>
        <begin position="53"/>
        <end position="262"/>
    </location>
</feature>
<comment type="caution">
    <text evidence="1">Lacks conserved residue(s) required for the propagation of feature annotation.</text>
</comment>
<dbReference type="InterPro" id="IPR024079">
    <property type="entry name" value="MetalloPept_cat_dom_sf"/>
</dbReference>
<dbReference type="GO" id="GO:0006508">
    <property type="term" value="P:proteolysis"/>
    <property type="evidence" value="ECO:0007669"/>
    <property type="project" value="InterPro"/>
</dbReference>
<accession>A0AAD8EAB4</accession>
<dbReference type="Gene3D" id="3.40.390.10">
    <property type="entry name" value="Collagenase (Catalytic Domain)"/>
    <property type="match status" value="1"/>
</dbReference>
<sequence length="327" mass="37350">EDEYAAPVAMLINRTQSVEEYVGQGEHPNKKRSKRSVEYDAFTRTTRSYSQEYFVEIMVVADRKMAEYHGDGLYHYILTLMSIVAQIYKDATVGNPISVAVVKVLILKDKEFVVRENRRRHMSNDGISAAEMLHKFCEWQSSVNTFDDSSPHHHDTALLLTRENICRNPEKGKCDTLGLAELGKMCDSNSSCAIVQDNGLSAAFTIAHELGLNMPHDDDQKCTRFSREGSKMHNVMSRMLDSNTYPWAWSNCSRYVLTEFLECSCQHVYSHIRRYGYSVPPMNIRSQNKYGYSNQLPACLLTYKEIRLFCATNEYSIGKQVTASVIL</sequence>
<dbReference type="InterPro" id="IPR001590">
    <property type="entry name" value="Peptidase_M12B"/>
</dbReference>
<dbReference type="PANTHER" id="PTHR13723">
    <property type="entry name" value="ADAMTS A DISINTEGRIN AND METALLOPROTEASE WITH THROMBOSPONDIN MOTIFS PROTEASE"/>
    <property type="match status" value="1"/>
</dbReference>
<feature type="active site" evidence="1">
    <location>
        <position position="209"/>
    </location>
</feature>